<dbReference type="EMBL" id="CP003588">
    <property type="protein sequence ID" value="AFK71687.1"/>
    <property type="molecule type" value="Genomic_DNA"/>
</dbReference>
<proteinExistence type="predicted"/>
<sequence length="35" mass="4175">MTIWRVFWHYFTIVIISPTAKTYRNPAPKTGFFIA</sequence>
<dbReference type="AlphaFoldDB" id="I3V1R6"/>
<dbReference type="Proteomes" id="UP000005268">
    <property type="component" value="Chromosome"/>
</dbReference>
<evidence type="ECO:0000313" key="2">
    <source>
        <dbReference type="Proteomes" id="UP000005268"/>
    </source>
</evidence>
<reference evidence="1 2" key="1">
    <citation type="journal article" date="2012" name="J. Bacteriol.">
        <title>Complete Genome Sequence of the Naphthalene-Degrading Pseudomonas putida Strain ND6.</title>
        <authorList>
            <person name="Li S."/>
            <person name="Zhao H."/>
            <person name="Li Y."/>
            <person name="Niu S."/>
            <person name="Cai B."/>
        </authorList>
    </citation>
    <scope>NUCLEOTIDE SEQUENCE [LARGE SCALE GENOMIC DNA]</scope>
    <source>
        <strain evidence="1 2">ND6</strain>
    </source>
</reference>
<name>I3V1R6_PSEPU</name>
<protein>
    <submittedName>
        <fullName evidence="1">Uncharacterized protein</fullName>
    </submittedName>
</protein>
<gene>
    <name evidence="1" type="ORF">YSA_09093</name>
</gene>
<organism evidence="1 2">
    <name type="scientific">Pseudomonas putida ND6</name>
    <dbReference type="NCBI Taxonomy" id="231023"/>
    <lineage>
        <taxon>Bacteria</taxon>
        <taxon>Pseudomonadati</taxon>
        <taxon>Pseudomonadota</taxon>
        <taxon>Gammaproteobacteria</taxon>
        <taxon>Pseudomonadales</taxon>
        <taxon>Pseudomonadaceae</taxon>
        <taxon>Pseudomonas</taxon>
    </lineage>
</organism>
<accession>I3V1R6</accession>
<dbReference type="KEGG" id="ppi:YSA_09093"/>
<evidence type="ECO:0000313" key="1">
    <source>
        <dbReference type="EMBL" id="AFK71687.1"/>
    </source>
</evidence>
<dbReference type="HOGENOM" id="CLU_3366709_0_0_6"/>